<comment type="similarity">
    <text evidence="1">Belongs to the class IV-like SAM-binding methyltransferase superfamily. RNA methyltransferase TrmH family.</text>
</comment>
<reference evidence="5 6" key="1">
    <citation type="submission" date="2016-10" db="EMBL/GenBank/DDBJ databases">
        <authorList>
            <person name="de Groot N.N."/>
        </authorList>
    </citation>
    <scope>NUCLEOTIDE SEQUENCE [LARGE SCALE GENOMIC DNA]</scope>
    <source>
        <strain evidence="5 6">ATCC 35022</strain>
    </source>
</reference>
<dbReference type="AlphaFoldDB" id="A0A1G6EG84"/>
<dbReference type="SMART" id="SM00967">
    <property type="entry name" value="SpoU_sub_bind"/>
    <property type="match status" value="1"/>
</dbReference>
<name>A0A1G6EG84_9HYPH</name>
<feature type="domain" description="RNA 2-O ribose methyltransferase substrate binding" evidence="4">
    <location>
        <begin position="44"/>
        <end position="120"/>
    </location>
</feature>
<dbReference type="Pfam" id="PF22435">
    <property type="entry name" value="MRM3-like_sub_bind"/>
    <property type="match status" value="1"/>
</dbReference>
<dbReference type="InterPro" id="IPR029028">
    <property type="entry name" value="Alpha/beta_knot_MTases"/>
</dbReference>
<dbReference type="GO" id="GO:0008173">
    <property type="term" value="F:RNA methyltransferase activity"/>
    <property type="evidence" value="ECO:0007669"/>
    <property type="project" value="InterPro"/>
</dbReference>
<dbReference type="InterPro" id="IPR001537">
    <property type="entry name" value="SpoU_MeTrfase"/>
</dbReference>
<keyword evidence="6" id="KW-1185">Reference proteome</keyword>
<dbReference type="InterPro" id="IPR053888">
    <property type="entry name" value="MRM3-like_sub_bind"/>
</dbReference>
<dbReference type="Pfam" id="PF00588">
    <property type="entry name" value="SpoU_methylase"/>
    <property type="match status" value="1"/>
</dbReference>
<dbReference type="SUPFAM" id="SSF75217">
    <property type="entry name" value="alpha/beta knot"/>
    <property type="match status" value="1"/>
</dbReference>
<dbReference type="InterPro" id="IPR029064">
    <property type="entry name" value="Ribosomal_eL30-like_sf"/>
</dbReference>
<evidence type="ECO:0000256" key="2">
    <source>
        <dbReference type="ARBA" id="ARBA00022603"/>
    </source>
</evidence>
<dbReference type="GO" id="GO:0032259">
    <property type="term" value="P:methylation"/>
    <property type="evidence" value="ECO:0007669"/>
    <property type="project" value="UniProtKB-KW"/>
</dbReference>
<dbReference type="GO" id="GO:0006396">
    <property type="term" value="P:RNA processing"/>
    <property type="evidence" value="ECO:0007669"/>
    <property type="project" value="InterPro"/>
</dbReference>
<accession>A0A1G6EG84</accession>
<dbReference type="RefSeq" id="WP_090880535.1">
    <property type="nucleotide sequence ID" value="NZ_FMXQ01000012.1"/>
</dbReference>
<keyword evidence="2 5" id="KW-0489">Methyltransferase</keyword>
<evidence type="ECO:0000259" key="4">
    <source>
        <dbReference type="SMART" id="SM00967"/>
    </source>
</evidence>
<organism evidence="5 6">
    <name type="scientific">Bauldia litoralis</name>
    <dbReference type="NCBI Taxonomy" id="665467"/>
    <lineage>
        <taxon>Bacteria</taxon>
        <taxon>Pseudomonadati</taxon>
        <taxon>Pseudomonadota</taxon>
        <taxon>Alphaproteobacteria</taxon>
        <taxon>Hyphomicrobiales</taxon>
        <taxon>Kaistiaceae</taxon>
        <taxon>Bauldia</taxon>
    </lineage>
</organism>
<dbReference type="STRING" id="665467.SAMN02982931_04483"/>
<dbReference type="GO" id="GO:0003723">
    <property type="term" value="F:RNA binding"/>
    <property type="evidence" value="ECO:0007669"/>
    <property type="project" value="InterPro"/>
</dbReference>
<dbReference type="InterPro" id="IPR013123">
    <property type="entry name" value="SpoU_subst-bd"/>
</dbReference>
<evidence type="ECO:0000313" key="6">
    <source>
        <dbReference type="Proteomes" id="UP000199071"/>
    </source>
</evidence>
<dbReference type="GO" id="GO:0005737">
    <property type="term" value="C:cytoplasm"/>
    <property type="evidence" value="ECO:0007669"/>
    <property type="project" value="UniProtKB-ARBA"/>
</dbReference>
<dbReference type="Gene3D" id="3.40.1280.10">
    <property type="match status" value="1"/>
</dbReference>
<keyword evidence="3 5" id="KW-0808">Transferase</keyword>
<dbReference type="PANTHER" id="PTHR43191">
    <property type="entry name" value="RRNA METHYLTRANSFERASE 3"/>
    <property type="match status" value="1"/>
</dbReference>
<evidence type="ECO:0000256" key="3">
    <source>
        <dbReference type="ARBA" id="ARBA00022679"/>
    </source>
</evidence>
<dbReference type="CDD" id="cd18095">
    <property type="entry name" value="SpoU-like_rRNA-MTase"/>
    <property type="match status" value="1"/>
</dbReference>
<evidence type="ECO:0000256" key="1">
    <source>
        <dbReference type="ARBA" id="ARBA00007228"/>
    </source>
</evidence>
<dbReference type="EMBL" id="FMXQ01000012">
    <property type="protein sequence ID" value="SDB56441.1"/>
    <property type="molecule type" value="Genomic_DNA"/>
</dbReference>
<dbReference type="SUPFAM" id="SSF55315">
    <property type="entry name" value="L30e-like"/>
    <property type="match status" value="1"/>
</dbReference>
<sequence>MADNRPTPRAPGKVLHITSLANPVVKEIRGLSLGKNRKASGQFIAEGLKLVAEAVKAGWTIRRLVHATRVTDDPLVAQLAATTRTRGGDVVVVSEAVLGKMTRRENPQTVLGVFDQQLTDASAIRPGPASVWVALEQVRDPGNLGTILRTVDSVGAEGVILVGDTVDPFSMEAVRATMGSIFNVALARMTSEAFAKLIAAWPGTSVGTHLAGAVDYRTVDYKGPVLLVMGAEQAGLTPALAEACGRLVKIPMAGKADSLNLAVATGVMLFEIRRGALSIDA</sequence>
<dbReference type="InterPro" id="IPR029026">
    <property type="entry name" value="tRNA_m1G_MTases_N"/>
</dbReference>
<dbReference type="Gene3D" id="3.30.1330.30">
    <property type="match status" value="1"/>
</dbReference>
<dbReference type="PANTHER" id="PTHR43191:SF2">
    <property type="entry name" value="RRNA METHYLTRANSFERASE 3, MITOCHONDRIAL"/>
    <property type="match status" value="1"/>
</dbReference>
<dbReference type="OrthoDB" id="9794400at2"/>
<evidence type="ECO:0000313" key="5">
    <source>
        <dbReference type="EMBL" id="SDB56441.1"/>
    </source>
</evidence>
<dbReference type="Proteomes" id="UP000199071">
    <property type="component" value="Unassembled WGS sequence"/>
</dbReference>
<proteinExistence type="inferred from homology"/>
<gene>
    <name evidence="5" type="ORF">SAMN02982931_04483</name>
</gene>
<protein>
    <submittedName>
        <fullName evidence="5">RNA methyltransferase, TrmH family</fullName>
    </submittedName>
</protein>
<dbReference type="InterPro" id="IPR051259">
    <property type="entry name" value="rRNA_Methyltransferase"/>
</dbReference>